<comment type="caution">
    <text evidence="1">The sequence shown here is derived from an EMBL/GenBank/DDBJ whole genome shotgun (WGS) entry which is preliminary data.</text>
</comment>
<name>A0ACB9NPT5_9MYRT</name>
<dbReference type="EMBL" id="CM042886">
    <property type="protein sequence ID" value="KAI4338504.1"/>
    <property type="molecule type" value="Genomic_DNA"/>
</dbReference>
<accession>A0ACB9NPT5</accession>
<sequence>MDYANAKQSQMRGKTLHFLGNAYSFSLPLQPDHSTHLCVEEAGLRSKVGPLPPDMGCSYAGVGCIGDGNYGRGRDKEPKPHDKMHRMELSLPEDVFLKIAPHLQASHVCALGKPFLEGIMLLRLTLGEVRSQEMAFLVDFDQGILSSG</sequence>
<evidence type="ECO:0000313" key="2">
    <source>
        <dbReference type="Proteomes" id="UP001057402"/>
    </source>
</evidence>
<evidence type="ECO:0000313" key="1">
    <source>
        <dbReference type="EMBL" id="KAI4338504.1"/>
    </source>
</evidence>
<dbReference type="Proteomes" id="UP001057402">
    <property type="component" value="Chromosome 7"/>
</dbReference>
<proteinExistence type="predicted"/>
<keyword evidence="2" id="KW-1185">Reference proteome</keyword>
<organism evidence="1 2">
    <name type="scientific">Melastoma candidum</name>
    <dbReference type="NCBI Taxonomy" id="119954"/>
    <lineage>
        <taxon>Eukaryota</taxon>
        <taxon>Viridiplantae</taxon>
        <taxon>Streptophyta</taxon>
        <taxon>Embryophyta</taxon>
        <taxon>Tracheophyta</taxon>
        <taxon>Spermatophyta</taxon>
        <taxon>Magnoliopsida</taxon>
        <taxon>eudicotyledons</taxon>
        <taxon>Gunneridae</taxon>
        <taxon>Pentapetalae</taxon>
        <taxon>rosids</taxon>
        <taxon>malvids</taxon>
        <taxon>Myrtales</taxon>
        <taxon>Melastomataceae</taxon>
        <taxon>Melastomatoideae</taxon>
        <taxon>Melastomateae</taxon>
        <taxon>Melastoma</taxon>
    </lineage>
</organism>
<gene>
    <name evidence="1" type="ORF">MLD38_023554</name>
</gene>
<protein>
    <submittedName>
        <fullName evidence="1">Uncharacterized protein</fullName>
    </submittedName>
</protein>
<reference evidence="2" key="1">
    <citation type="journal article" date="2023" name="Front. Plant Sci.">
        <title>Chromosomal-level genome assembly of Melastoma candidum provides insights into trichome evolution.</title>
        <authorList>
            <person name="Zhong Y."/>
            <person name="Wu W."/>
            <person name="Sun C."/>
            <person name="Zou P."/>
            <person name="Liu Y."/>
            <person name="Dai S."/>
            <person name="Zhou R."/>
        </authorList>
    </citation>
    <scope>NUCLEOTIDE SEQUENCE [LARGE SCALE GENOMIC DNA]</scope>
</reference>